<feature type="signal peptide" evidence="2">
    <location>
        <begin position="1"/>
        <end position="33"/>
    </location>
</feature>
<dbReference type="AlphaFoldDB" id="A0AAJ7BMC2"/>
<evidence type="ECO:0000313" key="5">
    <source>
        <dbReference type="RefSeq" id="XP_015589695.1"/>
    </source>
</evidence>
<organism evidence="4 5">
    <name type="scientific">Cephus cinctus</name>
    <name type="common">Wheat stem sawfly</name>
    <dbReference type="NCBI Taxonomy" id="211228"/>
    <lineage>
        <taxon>Eukaryota</taxon>
        <taxon>Metazoa</taxon>
        <taxon>Ecdysozoa</taxon>
        <taxon>Arthropoda</taxon>
        <taxon>Hexapoda</taxon>
        <taxon>Insecta</taxon>
        <taxon>Pterygota</taxon>
        <taxon>Neoptera</taxon>
        <taxon>Endopterygota</taxon>
        <taxon>Hymenoptera</taxon>
        <taxon>Cephoidea</taxon>
        <taxon>Cephidae</taxon>
        <taxon>Cephus</taxon>
    </lineage>
</organism>
<dbReference type="Proteomes" id="UP000694920">
    <property type="component" value="Unplaced"/>
</dbReference>
<dbReference type="KEGG" id="ccin:107265124"/>
<reference evidence="5" key="1">
    <citation type="submission" date="2025-08" db="UniProtKB">
        <authorList>
            <consortium name="RefSeq"/>
        </authorList>
    </citation>
    <scope>IDENTIFICATION</scope>
</reference>
<feature type="domain" description="TIL" evidence="3">
    <location>
        <begin position="150"/>
        <end position="202"/>
    </location>
</feature>
<dbReference type="GeneID" id="107265124"/>
<evidence type="ECO:0000256" key="1">
    <source>
        <dbReference type="ARBA" id="ARBA00007611"/>
    </source>
</evidence>
<comment type="similarity">
    <text evidence="1">Belongs to the serine protease inhibitor-like (TIL domain-containing) family.</text>
</comment>
<keyword evidence="4" id="KW-1185">Reference proteome</keyword>
<name>A0AAJ7BMC2_CEPCN</name>
<accession>A0AAJ7BMC2</accession>
<sequence>MPVSAKLATAMAALKLLICLILHFLHFAAPIVAQYNDDSDYNEYDFYDDLPLGLERTMDKSDPKKMIQDDFYIVGEFDDSEREISIYPDDMEPEIVFSAVDRSMEPSKLNFQEENWYKIPEKVYRYTKHRIPGYDYDELNFMGDRRFHECDDNSLWTHCVCQFTCAQPDIVDCYTPCVSGCECKENYVFDEQSRKCLLPEKCPPVSDYFTFK</sequence>
<keyword evidence="2" id="KW-0732">Signal</keyword>
<dbReference type="Pfam" id="PF01826">
    <property type="entry name" value="TIL"/>
    <property type="match status" value="1"/>
</dbReference>
<dbReference type="InterPro" id="IPR002919">
    <property type="entry name" value="TIL_dom"/>
</dbReference>
<gene>
    <name evidence="5" type="primary">LOC107265124</name>
</gene>
<feature type="chain" id="PRO_5042472288" evidence="2">
    <location>
        <begin position="34"/>
        <end position="212"/>
    </location>
</feature>
<dbReference type="Gene3D" id="2.10.25.10">
    <property type="entry name" value="Laminin"/>
    <property type="match status" value="1"/>
</dbReference>
<evidence type="ECO:0000256" key="2">
    <source>
        <dbReference type="SAM" id="SignalP"/>
    </source>
</evidence>
<dbReference type="InterPro" id="IPR036084">
    <property type="entry name" value="Ser_inhib-like_sf"/>
</dbReference>
<protein>
    <submittedName>
        <fullName evidence="5">Uncharacterized protein LOC107265124</fullName>
    </submittedName>
</protein>
<dbReference type="RefSeq" id="XP_015589695.1">
    <property type="nucleotide sequence ID" value="XM_015734209.2"/>
</dbReference>
<dbReference type="CDD" id="cd19941">
    <property type="entry name" value="TIL"/>
    <property type="match status" value="1"/>
</dbReference>
<dbReference type="SUPFAM" id="SSF57567">
    <property type="entry name" value="Serine protease inhibitors"/>
    <property type="match status" value="1"/>
</dbReference>
<evidence type="ECO:0000313" key="4">
    <source>
        <dbReference type="Proteomes" id="UP000694920"/>
    </source>
</evidence>
<evidence type="ECO:0000259" key="3">
    <source>
        <dbReference type="Pfam" id="PF01826"/>
    </source>
</evidence>
<proteinExistence type="inferred from homology"/>